<gene>
    <name evidence="4" type="ORF">JCM19235_5554</name>
</gene>
<evidence type="ECO:0000256" key="2">
    <source>
        <dbReference type="ARBA" id="ARBA00014031"/>
    </source>
</evidence>
<organism evidence="4 5">
    <name type="scientific">Vibrio maritimus</name>
    <dbReference type="NCBI Taxonomy" id="990268"/>
    <lineage>
        <taxon>Bacteria</taxon>
        <taxon>Pseudomonadati</taxon>
        <taxon>Pseudomonadota</taxon>
        <taxon>Gammaproteobacteria</taxon>
        <taxon>Vibrionales</taxon>
        <taxon>Vibrionaceae</taxon>
        <taxon>Vibrio</taxon>
    </lineage>
</organism>
<dbReference type="Pfam" id="PF10614">
    <property type="entry name" value="CsgF"/>
    <property type="match status" value="1"/>
</dbReference>
<protein>
    <recommendedName>
        <fullName evidence="2">Curli production assembly/transport component CsgF</fullName>
    </recommendedName>
</protein>
<name>A0A090RNP2_9VIBR</name>
<evidence type="ECO:0000256" key="3">
    <source>
        <dbReference type="ARBA" id="ARBA00022729"/>
    </source>
</evidence>
<dbReference type="Proteomes" id="UP000029228">
    <property type="component" value="Unassembled WGS sequence"/>
</dbReference>
<keyword evidence="3" id="KW-0732">Signal</keyword>
<dbReference type="InterPro" id="IPR018893">
    <property type="entry name" value="T8SS_CsgF"/>
</dbReference>
<accession>A0A090RNP2</accession>
<evidence type="ECO:0000313" key="5">
    <source>
        <dbReference type="Proteomes" id="UP000029228"/>
    </source>
</evidence>
<evidence type="ECO:0000313" key="4">
    <source>
        <dbReference type="EMBL" id="GAL17005.1"/>
    </source>
</evidence>
<comment type="caution">
    <text evidence="4">The sequence shown here is derived from an EMBL/GenBank/DDBJ whole genome shotgun (WGS) entry which is preliminary data.</text>
</comment>
<keyword evidence="5" id="KW-1185">Reference proteome</keyword>
<evidence type="ECO:0000256" key="1">
    <source>
        <dbReference type="ARBA" id="ARBA00003989"/>
    </source>
</evidence>
<sequence length="119" mass="12664">MVYTPINPSFGGNPLNSTILINHANAINDYSAPNSGSGFEFESETALDRLAERLESQLINQLFSEVGNGNSGQLETDSFILNIVEGSSGGVTIQLFDKITGESSEILVSGINQLGELNL</sequence>
<reference evidence="4 5" key="2">
    <citation type="submission" date="2014-09" db="EMBL/GenBank/DDBJ databases">
        <authorList>
            <consortium name="NBRP consortium"/>
            <person name="Sawabe T."/>
            <person name="Meirelles P."/>
            <person name="Nakanishi M."/>
            <person name="Sayaka M."/>
            <person name="Hattori M."/>
            <person name="Ohkuma M."/>
        </authorList>
    </citation>
    <scope>NUCLEOTIDE SEQUENCE [LARGE SCALE GENOMIC DNA]</scope>
    <source>
        <strain evidence="5">JCM19235</strain>
    </source>
</reference>
<dbReference type="AlphaFoldDB" id="A0A090RNP2"/>
<reference evidence="4 5" key="1">
    <citation type="submission" date="2014-09" db="EMBL/GenBank/DDBJ databases">
        <title>Vibrio maritimus JCM 19235. (C45) whole genome shotgun sequence.</title>
        <authorList>
            <person name="Sawabe T."/>
            <person name="Meirelles P."/>
            <person name="Nakanishi M."/>
            <person name="Sayaka M."/>
            <person name="Hattori M."/>
            <person name="Ohkuma M."/>
        </authorList>
    </citation>
    <scope>NUCLEOTIDE SEQUENCE [LARGE SCALE GENOMIC DNA]</scope>
    <source>
        <strain evidence="5">JCM19235</strain>
    </source>
</reference>
<proteinExistence type="predicted"/>
<dbReference type="EMBL" id="BBMR01000001">
    <property type="protein sequence ID" value="GAL17005.1"/>
    <property type="molecule type" value="Genomic_DNA"/>
</dbReference>
<dbReference type="STRING" id="990268.JCM19235_5554"/>
<comment type="function">
    <text evidence="1">May be involved in the biogenesis of curli organelles.</text>
</comment>